<dbReference type="GO" id="GO:0003899">
    <property type="term" value="F:DNA-directed RNA polymerase activity"/>
    <property type="evidence" value="ECO:0007669"/>
    <property type="project" value="UniProtKB-UniRule"/>
</dbReference>
<comment type="function">
    <text evidence="1">DNA-dependent RNA polymerase (RNAP) catalyzes the transcription of DNA into RNA using the four ribonucleoside triphosphates as substrates. This subunit is less well bound than the others.</text>
</comment>
<keyword evidence="1" id="KW-0963">Cytoplasm</keyword>
<dbReference type="Proteomes" id="UP000027093">
    <property type="component" value="Chromosome"/>
</dbReference>
<dbReference type="PANTHER" id="PTHR39646:SF1">
    <property type="entry name" value="DNA-DIRECTED RNA POLYMERASE SUBUNIT RPO4"/>
    <property type="match status" value="1"/>
</dbReference>
<protein>
    <recommendedName>
        <fullName evidence="1">DNA-directed RNA polymerase subunit Rpo4</fullName>
        <ecNumber evidence="1">2.7.7.6</ecNumber>
    </recommendedName>
    <alternativeName>
        <fullName evidence="1">DNA-directed RNA polymerase subunit F</fullName>
    </alternativeName>
</protein>
<reference evidence="2 3" key="1">
    <citation type="journal article" date="2014" name="Int. J. Syst. Evol. Microbiol.">
        <title>Nitrososphaera viennensis gen. nov., sp. nov., an aerobic and mesophilic, ammonia-oxidizing archaeon from soil and a member of the archaeal phylum Thaumarchaeota.</title>
        <authorList>
            <person name="Stieglmeier M."/>
            <person name="Klingl A."/>
            <person name="Alves R.J."/>
            <person name="Rittmann S.K."/>
            <person name="Melcher M."/>
            <person name="Leisch N."/>
            <person name="Schleper C."/>
        </authorList>
    </citation>
    <scope>NUCLEOTIDE SEQUENCE [LARGE SCALE GENOMIC DNA]</scope>
    <source>
        <strain evidence="2">EN76</strain>
    </source>
</reference>
<dbReference type="InterPro" id="IPR010924">
    <property type="entry name" value="Rpo4"/>
</dbReference>
<dbReference type="EC" id="2.7.7.6" evidence="1"/>
<keyword evidence="1 2" id="KW-0548">Nucleotidyltransferase</keyword>
<dbReference type="PANTHER" id="PTHR39646">
    <property type="entry name" value="RNA POLYMERASE RPB4"/>
    <property type="match status" value="1"/>
</dbReference>
<keyword evidence="1 2" id="KW-0808">Transferase</keyword>
<dbReference type="HOGENOM" id="CLU_2191149_0_0_2"/>
<dbReference type="Gene3D" id="6.10.140.10">
    <property type="match status" value="1"/>
</dbReference>
<comment type="subcellular location">
    <subcellularLocation>
        <location evidence="1">Cytoplasm</location>
    </subcellularLocation>
</comment>
<gene>
    <name evidence="1 2" type="primary">rpoF</name>
    <name evidence="1" type="synonym">rpo4</name>
    <name evidence="2" type="ORF">NVIE_028460</name>
</gene>
<dbReference type="PIRSF" id="PIRSF005053">
    <property type="entry name" value="RNA_pol_F_arch"/>
    <property type="match status" value="1"/>
</dbReference>
<dbReference type="RefSeq" id="WP_075055735.1">
    <property type="nucleotide sequence ID" value="NZ_CP007536.1"/>
</dbReference>
<dbReference type="OrthoDB" id="25158at2157"/>
<dbReference type="GO" id="GO:0000428">
    <property type="term" value="C:DNA-directed RNA polymerase complex"/>
    <property type="evidence" value="ECO:0007669"/>
    <property type="project" value="UniProtKB-KW"/>
</dbReference>
<dbReference type="Pfam" id="PF03874">
    <property type="entry name" value="RNA_pol_Rpb4"/>
    <property type="match status" value="1"/>
</dbReference>
<keyword evidence="1" id="KW-0804">Transcription</keyword>
<dbReference type="InterPro" id="IPR044876">
    <property type="entry name" value="HRDC_dom_sf"/>
</dbReference>
<organism evidence="2 3">
    <name type="scientific">Nitrososphaera viennensis EN76</name>
    <dbReference type="NCBI Taxonomy" id="926571"/>
    <lineage>
        <taxon>Archaea</taxon>
        <taxon>Nitrososphaerota</taxon>
        <taxon>Nitrososphaeria</taxon>
        <taxon>Nitrososphaerales</taxon>
        <taxon>Nitrososphaeraceae</taxon>
        <taxon>Nitrososphaera</taxon>
    </lineage>
</organism>
<keyword evidence="1 2" id="KW-0240">DNA-directed RNA polymerase</keyword>
<dbReference type="InterPro" id="IPR005574">
    <property type="entry name" value="Rpb4/RPC9"/>
</dbReference>
<evidence type="ECO:0000313" key="2">
    <source>
        <dbReference type="EMBL" id="AIC17120.1"/>
    </source>
</evidence>
<dbReference type="Gene3D" id="1.10.150.80">
    <property type="entry name" value="HRDC domain"/>
    <property type="match status" value="1"/>
</dbReference>
<name>A0A060HPQ3_9ARCH</name>
<dbReference type="STRING" id="926571.NVIE_028460"/>
<dbReference type="GO" id="GO:0000166">
    <property type="term" value="F:nucleotide binding"/>
    <property type="evidence" value="ECO:0007669"/>
    <property type="project" value="InterPro"/>
</dbReference>
<dbReference type="GO" id="GO:0006352">
    <property type="term" value="P:DNA-templated transcription initiation"/>
    <property type="evidence" value="ECO:0007669"/>
    <property type="project" value="InterPro"/>
</dbReference>
<dbReference type="GeneID" id="74948080"/>
<dbReference type="InterPro" id="IPR010997">
    <property type="entry name" value="HRDC-like_sf"/>
</dbReference>
<sequence>MTETLKKEIITTAQVKEILDSVKADDMDQIQRWTSDYVGKFAKTDAKTAAKMVKQLVEQCDLTQEEAVEVVNVMPTTLEELRAFTFGWKKLILTETLEKMLSILKPESQG</sequence>
<proteinExistence type="inferred from homology"/>
<comment type="subunit">
    <text evidence="1">Part of the RNA polymerase complex. Forms a stalk with Rpo7 that extends from the main structure.</text>
</comment>
<dbReference type="KEGG" id="nvn:NVIE_028460"/>
<evidence type="ECO:0000256" key="1">
    <source>
        <dbReference type="HAMAP-Rule" id="MF_00864"/>
    </source>
</evidence>
<keyword evidence="3" id="KW-1185">Reference proteome</keyword>
<accession>A0A060HPQ3</accession>
<dbReference type="EMBL" id="CP007536">
    <property type="protein sequence ID" value="AIC17120.1"/>
    <property type="molecule type" value="Genomic_DNA"/>
</dbReference>
<dbReference type="AlphaFoldDB" id="A0A060HPQ3"/>
<dbReference type="GO" id="GO:0005737">
    <property type="term" value="C:cytoplasm"/>
    <property type="evidence" value="ECO:0007669"/>
    <property type="project" value="UniProtKB-SubCell"/>
</dbReference>
<dbReference type="HAMAP" id="MF_00864">
    <property type="entry name" value="RNApol_arch_Rpo4"/>
    <property type="match status" value="1"/>
</dbReference>
<comment type="similarity">
    <text evidence="1">Belongs to the eukaryotic RPB4 RNA polymerase subunit family.</text>
</comment>
<dbReference type="SUPFAM" id="SSF47819">
    <property type="entry name" value="HRDC-like"/>
    <property type="match status" value="1"/>
</dbReference>
<comment type="catalytic activity">
    <reaction evidence="1">
        <text>RNA(n) + a ribonucleoside 5'-triphosphate = RNA(n+1) + diphosphate</text>
        <dbReference type="Rhea" id="RHEA:21248"/>
        <dbReference type="Rhea" id="RHEA-COMP:14527"/>
        <dbReference type="Rhea" id="RHEA-COMP:17342"/>
        <dbReference type="ChEBI" id="CHEBI:33019"/>
        <dbReference type="ChEBI" id="CHEBI:61557"/>
        <dbReference type="ChEBI" id="CHEBI:140395"/>
        <dbReference type="EC" id="2.7.7.6"/>
    </reaction>
</comment>
<evidence type="ECO:0000313" key="3">
    <source>
        <dbReference type="Proteomes" id="UP000027093"/>
    </source>
</evidence>